<reference evidence="2 3" key="1">
    <citation type="submission" date="2019-02" db="EMBL/GenBank/DDBJ databases">
        <title>Deep-cultivation of Planctomycetes and their phenomic and genomic characterization uncovers novel biology.</title>
        <authorList>
            <person name="Wiegand S."/>
            <person name="Jogler M."/>
            <person name="Boedeker C."/>
            <person name="Pinto D."/>
            <person name="Vollmers J."/>
            <person name="Rivas-Marin E."/>
            <person name="Kohn T."/>
            <person name="Peeters S.H."/>
            <person name="Heuer A."/>
            <person name="Rast P."/>
            <person name="Oberbeckmann S."/>
            <person name="Bunk B."/>
            <person name="Jeske O."/>
            <person name="Meyerdierks A."/>
            <person name="Storesund J.E."/>
            <person name="Kallscheuer N."/>
            <person name="Luecker S."/>
            <person name="Lage O.M."/>
            <person name="Pohl T."/>
            <person name="Merkel B.J."/>
            <person name="Hornburger P."/>
            <person name="Mueller R.-W."/>
            <person name="Bruemmer F."/>
            <person name="Labrenz M."/>
            <person name="Spormann A.M."/>
            <person name="Op den Camp H."/>
            <person name="Overmann J."/>
            <person name="Amann R."/>
            <person name="Jetten M.S.M."/>
            <person name="Mascher T."/>
            <person name="Medema M.H."/>
            <person name="Devos D.P."/>
            <person name="Kaster A.-K."/>
            <person name="Ovreas L."/>
            <person name="Rohde M."/>
            <person name="Galperin M.Y."/>
            <person name="Jogler C."/>
        </authorList>
    </citation>
    <scope>NUCLEOTIDE SEQUENCE [LARGE SCALE GENOMIC DNA]</scope>
    <source>
        <strain evidence="2 3">Poly30</strain>
    </source>
</reference>
<accession>A0A518EU74</accession>
<proteinExistence type="predicted"/>
<keyword evidence="3" id="KW-1185">Reference proteome</keyword>
<dbReference type="Proteomes" id="UP000320390">
    <property type="component" value="Chromosome"/>
</dbReference>
<dbReference type="RefSeq" id="WP_145198887.1">
    <property type="nucleotide sequence ID" value="NZ_CP036434.1"/>
</dbReference>
<evidence type="ECO:0000256" key="1">
    <source>
        <dbReference type="SAM" id="MobiDB-lite"/>
    </source>
</evidence>
<evidence type="ECO:0000313" key="2">
    <source>
        <dbReference type="EMBL" id="QDV07645.1"/>
    </source>
</evidence>
<dbReference type="EMBL" id="CP036434">
    <property type="protein sequence ID" value="QDV07645.1"/>
    <property type="molecule type" value="Genomic_DNA"/>
</dbReference>
<dbReference type="AlphaFoldDB" id="A0A518EU74"/>
<organism evidence="2 3">
    <name type="scientific">Saltatorellus ferox</name>
    <dbReference type="NCBI Taxonomy" id="2528018"/>
    <lineage>
        <taxon>Bacteria</taxon>
        <taxon>Pseudomonadati</taxon>
        <taxon>Planctomycetota</taxon>
        <taxon>Planctomycetia</taxon>
        <taxon>Planctomycetia incertae sedis</taxon>
        <taxon>Saltatorellus</taxon>
    </lineage>
</organism>
<dbReference type="OrthoDB" id="9987821at2"/>
<sequence>MADDFYSFDEALDELKLKEEELKRLVSEGEIRAFRKGDTMKLRRADVENLRAELDRDVVDLGDTVDELVFEDDTDLGGDTGMATQELDVETLVDDVEEVPELELEDITPSSRRASSRGGRAAAPAAAAPVRRTSAVAAATAEVEEEPGWVKAFAILTALVLILAAPVMMSIATGNAGGLAKGVAGIFGASFDDAAPPAVAAEE</sequence>
<feature type="region of interest" description="Disordered" evidence="1">
    <location>
        <begin position="104"/>
        <end position="126"/>
    </location>
</feature>
<gene>
    <name evidence="2" type="ORF">Poly30_31730</name>
</gene>
<evidence type="ECO:0008006" key="4">
    <source>
        <dbReference type="Google" id="ProtNLM"/>
    </source>
</evidence>
<feature type="compositionally biased region" description="Low complexity" evidence="1">
    <location>
        <begin position="108"/>
        <end position="126"/>
    </location>
</feature>
<protein>
    <recommendedName>
        <fullName evidence="4">Helix-turn-helix domain protein</fullName>
    </recommendedName>
</protein>
<evidence type="ECO:0000313" key="3">
    <source>
        <dbReference type="Proteomes" id="UP000320390"/>
    </source>
</evidence>
<name>A0A518EU74_9BACT</name>